<dbReference type="InterPro" id="IPR042070">
    <property type="entry name" value="PucR_C-HTH_sf"/>
</dbReference>
<keyword evidence="4" id="KW-1185">Reference proteome</keyword>
<proteinExistence type="inferred from homology"/>
<dbReference type="Proteomes" id="UP001596143">
    <property type="component" value="Unassembled WGS sequence"/>
</dbReference>
<gene>
    <name evidence="3" type="ORF">ACFPTR_07935</name>
</gene>
<reference evidence="4" key="1">
    <citation type="journal article" date="2019" name="Int. J. Syst. Evol. Microbiol.">
        <title>The Global Catalogue of Microorganisms (GCM) 10K type strain sequencing project: providing services to taxonomists for standard genome sequencing and annotation.</title>
        <authorList>
            <consortium name="The Broad Institute Genomics Platform"/>
            <consortium name="The Broad Institute Genome Sequencing Center for Infectious Disease"/>
            <person name="Wu L."/>
            <person name="Ma J."/>
        </authorList>
    </citation>
    <scope>NUCLEOTIDE SEQUENCE [LARGE SCALE GENOMIC DNA]</scope>
    <source>
        <strain evidence="4">CGMCC 1.15790</strain>
    </source>
</reference>
<evidence type="ECO:0000259" key="2">
    <source>
        <dbReference type="SMART" id="SM00989"/>
    </source>
</evidence>
<dbReference type="InterPro" id="IPR024096">
    <property type="entry name" value="NO_sig/Golgi_transp_ligand-bd"/>
</dbReference>
<comment type="similarity">
    <text evidence="1">Belongs to the CdaR family.</text>
</comment>
<dbReference type="PANTHER" id="PTHR33744:SF1">
    <property type="entry name" value="DNA-BINDING TRANSCRIPTIONAL ACTIVATOR ADER"/>
    <property type="match status" value="1"/>
</dbReference>
<dbReference type="InterPro" id="IPR051448">
    <property type="entry name" value="CdaR-like_regulators"/>
</dbReference>
<dbReference type="Gene3D" id="1.10.10.2840">
    <property type="entry name" value="PucR C-terminal helix-turn-helix domain"/>
    <property type="match status" value="1"/>
</dbReference>
<dbReference type="InterPro" id="IPR010523">
    <property type="entry name" value="XylR_N"/>
</dbReference>
<name>A0ABW0U5T9_9BACI</name>
<accession>A0ABW0U5T9</accession>
<dbReference type="Pfam" id="PF02830">
    <property type="entry name" value="V4R"/>
    <property type="match status" value="1"/>
</dbReference>
<protein>
    <submittedName>
        <fullName evidence="3">XylR N-terminal domain-containing protein</fullName>
    </submittedName>
</protein>
<dbReference type="SUPFAM" id="SSF111126">
    <property type="entry name" value="Ligand-binding domain in the NO signalling and Golgi transport"/>
    <property type="match status" value="1"/>
</dbReference>
<evidence type="ECO:0000313" key="4">
    <source>
        <dbReference type="Proteomes" id="UP001596143"/>
    </source>
</evidence>
<comment type="caution">
    <text evidence="3">The sequence shown here is derived from an EMBL/GenBank/DDBJ whole genome shotgun (WGS) entry which is preliminary data.</text>
</comment>
<evidence type="ECO:0000313" key="3">
    <source>
        <dbReference type="EMBL" id="MFC5628806.1"/>
    </source>
</evidence>
<dbReference type="Pfam" id="PF17853">
    <property type="entry name" value="GGDEF_2"/>
    <property type="match status" value="1"/>
</dbReference>
<dbReference type="InterPro" id="IPR025736">
    <property type="entry name" value="PucR_C-HTH_dom"/>
</dbReference>
<dbReference type="Gene3D" id="3.30.1380.20">
    <property type="entry name" value="Trafficking protein particle complex subunit 3"/>
    <property type="match status" value="1"/>
</dbReference>
<sequence length="599" mass="69853">MKAHQLRFDNLIDINHRSGIITFNQERMTLVSVKALGILRQDLVNTLGMERAKGFLMRYGWTWGKKDGESIASKYSWSNKKELILAGPSLHTLEGVVTANPEVLEISHDSLYFRGHWYNSYEAEEHVKHYGYSDETVCWTLVGYASGYLTSTFGRDVVVYEDTCVGKGDSHCTYVANTVDKNKEKHKKYMRYYKAESLITELDRAYHELRQVNQNITETDKVQDELINLFLEDKELSDTIAYVANIINKSIVIDYYNKMIESYFIHKKDELVYHQWAEKSLYSAEQQNDISTFPIRAHNLNLGRMVVIGHEKMTQKDQLTIKRALGILTIQMFHQWKITRSLWKKKEEFFEEMLLNPNNEQFEKRSHLFNFHPSAFNRILSIKIVPSEKCQPILQLLNTTYPDIDIFSKKNYIILILSKSSAKHMDRITEDILELLQEKFPRVRAYLGAGREATNLPSLAKSYQDACKISDFLHITEPTVSRIAFFEDLEPIMMFLKGTDPEELIEFYQKTIGVLVKYDRENNSNFLMTLKSYLDHNGNLQQTANHLHLSIAGLRYRIDRIETLCQTDLKSGAERFKFQLAIQIYFAIRLTDHSSQQIM</sequence>
<dbReference type="PANTHER" id="PTHR33744">
    <property type="entry name" value="CARBOHYDRATE DIACID REGULATOR"/>
    <property type="match status" value="1"/>
</dbReference>
<dbReference type="Pfam" id="PF13556">
    <property type="entry name" value="HTH_30"/>
    <property type="match status" value="1"/>
</dbReference>
<dbReference type="SMART" id="SM00989">
    <property type="entry name" value="V4R"/>
    <property type="match status" value="1"/>
</dbReference>
<dbReference type="RefSeq" id="WP_270897699.1">
    <property type="nucleotide sequence ID" value="NZ_JBHSPF010000034.1"/>
</dbReference>
<dbReference type="Pfam" id="PF06505">
    <property type="entry name" value="XylR_N"/>
    <property type="match status" value="1"/>
</dbReference>
<evidence type="ECO:0000256" key="1">
    <source>
        <dbReference type="ARBA" id="ARBA00006754"/>
    </source>
</evidence>
<dbReference type="InterPro" id="IPR041522">
    <property type="entry name" value="CdaR_GGDEF"/>
</dbReference>
<organism evidence="3 4">
    <name type="scientific">Aliibacillus thermotolerans</name>
    <dbReference type="NCBI Taxonomy" id="1834418"/>
    <lineage>
        <taxon>Bacteria</taxon>
        <taxon>Bacillati</taxon>
        <taxon>Bacillota</taxon>
        <taxon>Bacilli</taxon>
        <taxon>Bacillales</taxon>
        <taxon>Bacillaceae</taxon>
        <taxon>Aliibacillus</taxon>
    </lineage>
</organism>
<dbReference type="InterPro" id="IPR004096">
    <property type="entry name" value="V4R"/>
</dbReference>
<dbReference type="EMBL" id="JBHSPF010000034">
    <property type="protein sequence ID" value="MFC5628806.1"/>
    <property type="molecule type" value="Genomic_DNA"/>
</dbReference>
<feature type="domain" description="4-vinyl reductase 4VR" evidence="2">
    <location>
        <begin position="116"/>
        <end position="178"/>
    </location>
</feature>